<dbReference type="InterPro" id="IPR029058">
    <property type="entry name" value="AB_hydrolase_fold"/>
</dbReference>
<dbReference type="GeneID" id="38781012"/>
<evidence type="ECO:0000313" key="3">
    <source>
        <dbReference type="EMBL" id="GBE84095.1"/>
    </source>
</evidence>
<feature type="transmembrane region" description="Helical" evidence="2">
    <location>
        <begin position="69"/>
        <end position="89"/>
    </location>
</feature>
<organism evidence="3 4">
    <name type="scientific">Sparassis crispa</name>
    <dbReference type="NCBI Taxonomy" id="139825"/>
    <lineage>
        <taxon>Eukaryota</taxon>
        <taxon>Fungi</taxon>
        <taxon>Dikarya</taxon>
        <taxon>Basidiomycota</taxon>
        <taxon>Agaricomycotina</taxon>
        <taxon>Agaricomycetes</taxon>
        <taxon>Polyporales</taxon>
        <taxon>Sparassidaceae</taxon>
        <taxon>Sparassis</taxon>
    </lineage>
</organism>
<dbReference type="SUPFAM" id="SSF53474">
    <property type="entry name" value="alpha/beta-Hydrolases"/>
    <property type="match status" value="1"/>
</dbReference>
<evidence type="ECO:0000256" key="1">
    <source>
        <dbReference type="SAM" id="MobiDB-lite"/>
    </source>
</evidence>
<name>A0A401GPD9_9APHY</name>
<evidence type="ECO:0000256" key="2">
    <source>
        <dbReference type="SAM" id="Phobius"/>
    </source>
</evidence>
<dbReference type="OrthoDB" id="3258904at2759"/>
<reference evidence="3 4" key="1">
    <citation type="journal article" date="2018" name="Sci. Rep.">
        <title>Genome sequence of the cauliflower mushroom Sparassis crispa (Hanabiratake) and its association with beneficial usage.</title>
        <authorList>
            <person name="Kiyama R."/>
            <person name="Furutani Y."/>
            <person name="Kawaguchi K."/>
            <person name="Nakanishi T."/>
        </authorList>
    </citation>
    <scope>NUCLEOTIDE SEQUENCE [LARGE SCALE GENOMIC DNA]</scope>
</reference>
<proteinExistence type="predicted"/>
<sequence length="453" mass="50293">MSNGSVSFLPSQVDAPVSTRPLTTSASPFDLLYADIVLFFQNWRYLPGIVLPLTPTPSGPLDELYPSVANLWAISVHVVLIVIEGVYILSIPLSPFFVNAAFIAYSGTVLIIVYMICFLLNKGVSGEFVFSDEHLLEGYEKRDGEVWVFVNGVAVGKHWLKSNVNRLSETFRRRIIGVHNPTGGIIFDVIQCLVQRDFSYDTPDVRQSYAYLKTALLDQSVHKVVFLAHSQGGIIASMALDWLYAELPAAALSKLEVYTFGCAANHFNNPARRASHVHPYDRQPNGTSPPAPTNGHTPHDARIVPHIEHYANGRDFVSRWGVLHFAASACANRFAGRVFEQRGASGHQLDQHYLDTMFPLDAARTRVREENAFMDAPCEVDAELVVAREQPAADAIGRARRKGSGEELRRRYVDAARAQAAAARTMRVKDLSRLWLYRNGEVPEHIPASPIAN</sequence>
<dbReference type="Gene3D" id="3.40.50.1820">
    <property type="entry name" value="alpha/beta hydrolase"/>
    <property type="match status" value="1"/>
</dbReference>
<dbReference type="PANTHER" id="PTHR42044:SF2">
    <property type="entry name" value="DUF676 DOMAIN-CONTAINING PROTEIN"/>
    <property type="match status" value="1"/>
</dbReference>
<gene>
    <name evidence="3" type="ORF">SCP_0600730</name>
</gene>
<keyword evidence="2" id="KW-0472">Membrane</keyword>
<dbReference type="AlphaFoldDB" id="A0A401GPD9"/>
<evidence type="ECO:0000313" key="4">
    <source>
        <dbReference type="Proteomes" id="UP000287166"/>
    </source>
</evidence>
<evidence type="ECO:0008006" key="5">
    <source>
        <dbReference type="Google" id="ProtNLM"/>
    </source>
</evidence>
<keyword evidence="4" id="KW-1185">Reference proteome</keyword>
<dbReference type="PANTHER" id="PTHR42044">
    <property type="entry name" value="DUF676 DOMAIN-CONTAINING PROTEIN-RELATED"/>
    <property type="match status" value="1"/>
</dbReference>
<keyword evidence="2" id="KW-1133">Transmembrane helix</keyword>
<accession>A0A401GPD9</accession>
<dbReference type="RefSeq" id="XP_027615008.1">
    <property type="nucleotide sequence ID" value="XM_027759207.1"/>
</dbReference>
<dbReference type="STRING" id="139825.A0A401GPD9"/>
<dbReference type="InParanoid" id="A0A401GPD9"/>
<protein>
    <recommendedName>
        <fullName evidence="5">Alpha/beta-hydrolase</fullName>
    </recommendedName>
</protein>
<feature type="region of interest" description="Disordered" evidence="1">
    <location>
        <begin position="274"/>
        <end position="299"/>
    </location>
</feature>
<dbReference type="EMBL" id="BFAD01000006">
    <property type="protein sequence ID" value="GBE84095.1"/>
    <property type="molecule type" value="Genomic_DNA"/>
</dbReference>
<dbReference type="Proteomes" id="UP000287166">
    <property type="component" value="Unassembled WGS sequence"/>
</dbReference>
<feature type="transmembrane region" description="Helical" evidence="2">
    <location>
        <begin position="96"/>
        <end position="121"/>
    </location>
</feature>
<keyword evidence="2" id="KW-0812">Transmembrane</keyword>
<comment type="caution">
    <text evidence="3">The sequence shown here is derived from an EMBL/GenBank/DDBJ whole genome shotgun (WGS) entry which is preliminary data.</text>
</comment>